<dbReference type="EMBL" id="SDDZ01000018">
    <property type="protein sequence ID" value="RXJ44423.1"/>
    <property type="molecule type" value="Genomic_DNA"/>
</dbReference>
<dbReference type="OrthoDB" id="117483at2"/>
<dbReference type="RefSeq" id="WP_129018894.1">
    <property type="nucleotide sequence ID" value="NZ_SDDZ01000018.1"/>
</dbReference>
<comment type="caution">
    <text evidence="1">The sequence shown here is derived from an EMBL/GenBank/DDBJ whole genome shotgun (WGS) entry which is preliminary data.</text>
</comment>
<accession>A0A4Q0XBT9</accession>
<keyword evidence="2" id="KW-1185">Reference proteome</keyword>
<gene>
    <name evidence="1" type="ORF">ESZ48_18015</name>
</gene>
<evidence type="ECO:0000313" key="1">
    <source>
        <dbReference type="EMBL" id="RXJ44423.1"/>
    </source>
</evidence>
<protein>
    <submittedName>
        <fullName evidence="1">Uncharacterized protein</fullName>
    </submittedName>
</protein>
<dbReference type="AlphaFoldDB" id="A0A4Q0XBT9"/>
<reference evidence="1 2" key="1">
    <citation type="submission" date="2019-01" db="EMBL/GenBank/DDBJ databases">
        <title>Genome sequence of the Antarctic species Gelidibacter gilvus ACAM 158(T).</title>
        <authorList>
            <person name="Bowman J.P."/>
        </authorList>
    </citation>
    <scope>NUCLEOTIDE SEQUENCE [LARGE SCALE GENOMIC DNA]</scope>
    <source>
        <strain evidence="1 2">IC158</strain>
    </source>
</reference>
<evidence type="ECO:0000313" key="2">
    <source>
        <dbReference type="Proteomes" id="UP000289792"/>
    </source>
</evidence>
<dbReference type="Proteomes" id="UP000289792">
    <property type="component" value="Unassembled WGS sequence"/>
</dbReference>
<proteinExistence type="predicted"/>
<organism evidence="1 2">
    <name type="scientific">Gelidibacter gilvus</name>
    <dbReference type="NCBI Taxonomy" id="59602"/>
    <lineage>
        <taxon>Bacteria</taxon>
        <taxon>Pseudomonadati</taxon>
        <taxon>Bacteroidota</taxon>
        <taxon>Flavobacteriia</taxon>
        <taxon>Flavobacteriales</taxon>
        <taxon>Flavobacteriaceae</taxon>
        <taxon>Gelidibacter</taxon>
    </lineage>
</organism>
<name>A0A4Q0XBT9_9FLAO</name>
<sequence>MKKTMTLVCAILFVSASHSQQQEKINYLKTFAKAYGYVKYFHPSDEASETDWNSFAAFGAHEILKCQNQTEVIATLNNLFQPMAPSVIFSNTKQNYDIRAITPSNTESYEPIYWQHKGVSKDMIHQDQRYSSIRVNSYNEIDESRGFGSLTLSIDPEKYKGKEIKYTGWVKLKEGSEGSGHLWVRVDKSDKTVGFFENMLYNPITSTEWNEYEIIGEIDDLASELFMGALLIGDCTLF</sequence>